<protein>
    <submittedName>
        <fullName evidence="1">Uncharacterized protein</fullName>
    </submittedName>
</protein>
<dbReference type="OrthoDB" id="983041at2"/>
<dbReference type="EMBL" id="FNZE01000011">
    <property type="protein sequence ID" value="SEJ56833.1"/>
    <property type="molecule type" value="Genomic_DNA"/>
</dbReference>
<organism evidence="1 2">
    <name type="scientific">Pseudomonas linyingensis</name>
    <dbReference type="NCBI Taxonomy" id="915471"/>
    <lineage>
        <taxon>Bacteria</taxon>
        <taxon>Pseudomonadati</taxon>
        <taxon>Pseudomonadota</taxon>
        <taxon>Gammaproteobacteria</taxon>
        <taxon>Pseudomonadales</taxon>
        <taxon>Pseudomonadaceae</taxon>
        <taxon>Pseudomonas</taxon>
    </lineage>
</organism>
<name>A0A1H6ZTK9_9PSED</name>
<dbReference type="AlphaFoldDB" id="A0A1H6ZTK9"/>
<evidence type="ECO:0000313" key="2">
    <source>
        <dbReference type="Proteomes" id="UP000242930"/>
    </source>
</evidence>
<sequence>MSDKIREARIIRAAYEVLLGCVSSQQIAALLDVPTVERVAKQLNDLLPGRDTPAPAAQEAITEHAAHQMGATGAEPTEAERLLFEAWMRGHCWAVVGEWDGRTYTAVSERGGLVDLAAMRTRQLWAAWRDRAALAGHAAPPAADQLTWICRACRVEQPTDRPCDVCGGSTKPVEQPGIRAARDVLAERLRQVDAEGFDAGHDDMATRGQLAVAAGYYALSCGYPHERDIGCGRVPAYWPWDKSWWKPLDARSNLVRAGALILAEIERLDRALLAGGKA</sequence>
<keyword evidence="2" id="KW-1185">Reference proteome</keyword>
<reference evidence="2" key="1">
    <citation type="submission" date="2016-10" db="EMBL/GenBank/DDBJ databases">
        <authorList>
            <person name="Varghese N."/>
            <person name="Submissions S."/>
        </authorList>
    </citation>
    <scope>NUCLEOTIDE SEQUENCE [LARGE SCALE GENOMIC DNA]</scope>
    <source>
        <strain evidence="2">LMG 25967</strain>
    </source>
</reference>
<dbReference type="Proteomes" id="UP000242930">
    <property type="component" value="Unassembled WGS sequence"/>
</dbReference>
<accession>A0A1H6ZTK9</accession>
<dbReference type="RefSeq" id="WP_090311946.1">
    <property type="nucleotide sequence ID" value="NZ_FNZE01000011.1"/>
</dbReference>
<evidence type="ECO:0000313" key="1">
    <source>
        <dbReference type="EMBL" id="SEJ56833.1"/>
    </source>
</evidence>
<dbReference type="STRING" id="915471.SAMN05216201_11120"/>
<proteinExistence type="predicted"/>
<gene>
    <name evidence="1" type="ORF">SAMN05216201_11120</name>
</gene>